<accession>A0A4Y2M8G2</accession>
<dbReference type="Proteomes" id="UP000499080">
    <property type="component" value="Unassembled WGS sequence"/>
</dbReference>
<sequence>MHQVLTTSGNDCDSTTTRCFTAVCNFLVKQVPSGKQDGMVRPTMLTNKEVKGNRQRHCETEWTIPERITDKILFGYLVWFPNPQLSGTEIEILPPDQRGSGVWKFGEGLLAQVLSSWFKTRRPIPKLSSCSFKAGR</sequence>
<proteinExistence type="predicted"/>
<keyword evidence="2" id="KW-1185">Reference proteome</keyword>
<gene>
    <name evidence="1" type="ORF">AVEN_237563_1</name>
</gene>
<evidence type="ECO:0000313" key="1">
    <source>
        <dbReference type="EMBL" id="GBN22016.1"/>
    </source>
</evidence>
<name>A0A4Y2M8G2_ARAVE</name>
<comment type="caution">
    <text evidence="1">The sequence shown here is derived from an EMBL/GenBank/DDBJ whole genome shotgun (WGS) entry which is preliminary data.</text>
</comment>
<dbReference type="AlphaFoldDB" id="A0A4Y2M8G2"/>
<dbReference type="EMBL" id="BGPR01006808">
    <property type="protein sequence ID" value="GBN22016.1"/>
    <property type="molecule type" value="Genomic_DNA"/>
</dbReference>
<organism evidence="1 2">
    <name type="scientific">Araneus ventricosus</name>
    <name type="common">Orbweaver spider</name>
    <name type="synonym">Epeira ventricosa</name>
    <dbReference type="NCBI Taxonomy" id="182803"/>
    <lineage>
        <taxon>Eukaryota</taxon>
        <taxon>Metazoa</taxon>
        <taxon>Ecdysozoa</taxon>
        <taxon>Arthropoda</taxon>
        <taxon>Chelicerata</taxon>
        <taxon>Arachnida</taxon>
        <taxon>Araneae</taxon>
        <taxon>Araneomorphae</taxon>
        <taxon>Entelegynae</taxon>
        <taxon>Araneoidea</taxon>
        <taxon>Araneidae</taxon>
        <taxon>Araneus</taxon>
    </lineage>
</organism>
<reference evidence="1 2" key="1">
    <citation type="journal article" date="2019" name="Sci. Rep.">
        <title>Orb-weaving spider Araneus ventricosus genome elucidates the spidroin gene catalogue.</title>
        <authorList>
            <person name="Kono N."/>
            <person name="Nakamura H."/>
            <person name="Ohtoshi R."/>
            <person name="Moran D.A.P."/>
            <person name="Shinohara A."/>
            <person name="Yoshida Y."/>
            <person name="Fujiwara M."/>
            <person name="Mori M."/>
            <person name="Tomita M."/>
            <person name="Arakawa K."/>
        </authorList>
    </citation>
    <scope>NUCLEOTIDE SEQUENCE [LARGE SCALE GENOMIC DNA]</scope>
</reference>
<protein>
    <submittedName>
        <fullName evidence="1">Uncharacterized protein</fullName>
    </submittedName>
</protein>
<evidence type="ECO:0000313" key="2">
    <source>
        <dbReference type="Proteomes" id="UP000499080"/>
    </source>
</evidence>